<dbReference type="SUPFAM" id="SSF100950">
    <property type="entry name" value="NagB/RpiA/CoA transferase-like"/>
    <property type="match status" value="1"/>
</dbReference>
<dbReference type="EMBL" id="PDNZ01000002">
    <property type="protein sequence ID" value="PWW82700.1"/>
    <property type="molecule type" value="Genomic_DNA"/>
</dbReference>
<evidence type="ECO:0000313" key="10">
    <source>
        <dbReference type="Proteomes" id="UP000246278"/>
    </source>
</evidence>
<dbReference type="InterPro" id="IPR005900">
    <property type="entry name" value="6-phosphogluconolactonase_DevB"/>
</dbReference>
<dbReference type="OrthoDB" id="9810967at2"/>
<proteinExistence type="inferred from homology"/>
<evidence type="ECO:0000259" key="8">
    <source>
        <dbReference type="Pfam" id="PF01182"/>
    </source>
</evidence>
<evidence type="ECO:0000256" key="1">
    <source>
        <dbReference type="ARBA" id="ARBA00000832"/>
    </source>
</evidence>
<reference evidence="10" key="1">
    <citation type="submission" date="2017-10" db="EMBL/GenBank/DDBJ databases">
        <authorList>
            <person name="Gaisin V.A."/>
            <person name="Rysina M.S."/>
            <person name="Grouzdev D.S."/>
        </authorList>
    </citation>
    <scope>NUCLEOTIDE SEQUENCE [LARGE SCALE GENOMIC DNA]</scope>
    <source>
        <strain evidence="10">V1</strain>
    </source>
</reference>
<comment type="similarity">
    <text evidence="4 7">Belongs to the glucosamine/galactosamine-6-phosphate isomerase family. 6-phosphogluconolactonase subfamily.</text>
</comment>
<dbReference type="PANTHER" id="PTHR11054">
    <property type="entry name" value="6-PHOSPHOGLUCONOLACTONASE"/>
    <property type="match status" value="1"/>
</dbReference>
<comment type="caution">
    <text evidence="9">The sequence shown here is derived from an EMBL/GenBank/DDBJ whole genome shotgun (WGS) entry which is preliminary data.</text>
</comment>
<dbReference type="Gene3D" id="3.40.50.1360">
    <property type="match status" value="1"/>
</dbReference>
<dbReference type="GO" id="GO:0006098">
    <property type="term" value="P:pentose-phosphate shunt"/>
    <property type="evidence" value="ECO:0007669"/>
    <property type="project" value="UniProtKB-UniPathway"/>
</dbReference>
<comment type="function">
    <text evidence="2 7">Hydrolysis of 6-phosphogluconolactone to 6-phosphogluconate.</text>
</comment>
<evidence type="ECO:0000256" key="2">
    <source>
        <dbReference type="ARBA" id="ARBA00002681"/>
    </source>
</evidence>
<comment type="catalytic activity">
    <reaction evidence="1 7">
        <text>6-phospho-D-glucono-1,5-lactone + H2O = 6-phospho-D-gluconate + H(+)</text>
        <dbReference type="Rhea" id="RHEA:12556"/>
        <dbReference type="ChEBI" id="CHEBI:15377"/>
        <dbReference type="ChEBI" id="CHEBI:15378"/>
        <dbReference type="ChEBI" id="CHEBI:57955"/>
        <dbReference type="ChEBI" id="CHEBI:58759"/>
        <dbReference type="EC" id="3.1.1.31"/>
    </reaction>
</comment>
<dbReference type="GO" id="GO:0017057">
    <property type="term" value="F:6-phosphogluconolactonase activity"/>
    <property type="evidence" value="ECO:0007669"/>
    <property type="project" value="UniProtKB-UniRule"/>
</dbReference>
<keyword evidence="7" id="KW-0378">Hydrolase</keyword>
<evidence type="ECO:0000256" key="5">
    <source>
        <dbReference type="ARBA" id="ARBA00013198"/>
    </source>
</evidence>
<sequence>MLITGTEKSTVSDAAAYIANRIFRAIDSNGFCSLVLSGGSSPRKLYRRLAEGIPPSIMQEKGFSFPENAVTRTLDTTSVRLPWQSIMLFWGDERCVPENHPDSNYRMAHESLIATVPIPERNIFPMPHVSENYDVAATRYEQELKNFFDKHGKNRQNSFPVFDIVILGMGPDGHTASLFPGDTDALEESNRWVIPIYAPQGSPPGYRLSLTLPVINNARTVVFFVMGENKKNMVSDITAGLKSNLPAGMINPKDGKPVWFYSPE</sequence>
<keyword evidence="10" id="KW-1185">Reference proteome</keyword>
<evidence type="ECO:0000256" key="7">
    <source>
        <dbReference type="RuleBase" id="RU365095"/>
    </source>
</evidence>
<name>A0A317T8N5_9CHLB</name>
<dbReference type="Pfam" id="PF01182">
    <property type="entry name" value="Glucosamine_iso"/>
    <property type="match status" value="1"/>
</dbReference>
<dbReference type="InterPro" id="IPR037171">
    <property type="entry name" value="NagB/RpiA_transferase-like"/>
</dbReference>
<protein>
    <recommendedName>
        <fullName evidence="6 7">6-phosphogluconolactonase</fullName>
        <shortName evidence="7">6PGL</shortName>
        <ecNumber evidence="5 7">3.1.1.31</ecNumber>
    </recommendedName>
</protein>
<dbReference type="InterPro" id="IPR006148">
    <property type="entry name" value="Glc/Gal-6P_isomerase"/>
</dbReference>
<gene>
    <name evidence="7 9" type="primary">pgl</name>
    <name evidence="9" type="ORF">CR164_02840</name>
</gene>
<organism evidence="9 10">
    <name type="scientific">Prosthecochloris marina</name>
    <dbReference type="NCBI Taxonomy" id="2017681"/>
    <lineage>
        <taxon>Bacteria</taxon>
        <taxon>Pseudomonadati</taxon>
        <taxon>Chlorobiota</taxon>
        <taxon>Chlorobiia</taxon>
        <taxon>Chlorobiales</taxon>
        <taxon>Chlorobiaceae</taxon>
        <taxon>Prosthecochloris</taxon>
    </lineage>
</organism>
<dbReference type="PANTHER" id="PTHR11054:SF0">
    <property type="entry name" value="6-PHOSPHOGLUCONOLACTONASE"/>
    <property type="match status" value="1"/>
</dbReference>
<comment type="pathway">
    <text evidence="3 7">Carbohydrate degradation; pentose phosphate pathway; D-ribulose 5-phosphate from D-glucose 6-phosphate (oxidative stage): step 2/3.</text>
</comment>
<evidence type="ECO:0000313" key="9">
    <source>
        <dbReference type="EMBL" id="PWW82700.1"/>
    </source>
</evidence>
<dbReference type="NCBIfam" id="TIGR01198">
    <property type="entry name" value="pgl"/>
    <property type="match status" value="1"/>
</dbReference>
<dbReference type="UniPathway" id="UPA00115">
    <property type="reaction ID" value="UER00409"/>
</dbReference>
<dbReference type="CDD" id="cd01400">
    <property type="entry name" value="6PGL"/>
    <property type="match status" value="1"/>
</dbReference>
<feature type="domain" description="Glucosamine/galactosamine-6-phosphate isomerase" evidence="8">
    <location>
        <begin position="7"/>
        <end position="259"/>
    </location>
</feature>
<evidence type="ECO:0000256" key="6">
    <source>
        <dbReference type="ARBA" id="ARBA00020337"/>
    </source>
</evidence>
<accession>A0A317T8N5</accession>
<evidence type="ECO:0000256" key="4">
    <source>
        <dbReference type="ARBA" id="ARBA00010662"/>
    </source>
</evidence>
<dbReference type="GO" id="GO:0005975">
    <property type="term" value="P:carbohydrate metabolic process"/>
    <property type="evidence" value="ECO:0007669"/>
    <property type="project" value="UniProtKB-UniRule"/>
</dbReference>
<evidence type="ECO:0000256" key="3">
    <source>
        <dbReference type="ARBA" id="ARBA00004961"/>
    </source>
</evidence>
<dbReference type="InterPro" id="IPR039104">
    <property type="entry name" value="6PGL"/>
</dbReference>
<dbReference type="EC" id="3.1.1.31" evidence="5 7"/>
<dbReference type="Proteomes" id="UP000246278">
    <property type="component" value="Unassembled WGS sequence"/>
</dbReference>
<dbReference type="RefSeq" id="WP_110022416.1">
    <property type="nucleotide sequence ID" value="NZ_PDNZ01000002.1"/>
</dbReference>
<dbReference type="AlphaFoldDB" id="A0A317T8N5"/>